<name>A0A371B5K7_9SPHN</name>
<keyword evidence="1" id="KW-0472">Membrane</keyword>
<keyword evidence="1" id="KW-1133">Transmembrane helix</keyword>
<dbReference type="Proteomes" id="UP000263833">
    <property type="component" value="Unassembled WGS sequence"/>
</dbReference>
<evidence type="ECO:0000256" key="1">
    <source>
        <dbReference type="SAM" id="Phobius"/>
    </source>
</evidence>
<dbReference type="EMBL" id="QRGP01000002">
    <property type="protein sequence ID" value="RDV02792.1"/>
    <property type="molecule type" value="Genomic_DNA"/>
</dbReference>
<sequence length="62" mass="6774">MTTNVGNADRILRIVAGIILISLVFVGPKTVWGWVGLVPLFTGLFRWCPAYSLVGLNTCKKP</sequence>
<protein>
    <submittedName>
        <fullName evidence="3">DUF2892 domain-containing protein</fullName>
    </submittedName>
</protein>
<reference evidence="4" key="1">
    <citation type="submission" date="2018-08" db="EMBL/GenBank/DDBJ databases">
        <authorList>
            <person name="Kim S.-J."/>
            <person name="Jung G.-Y."/>
        </authorList>
    </citation>
    <scope>NUCLEOTIDE SEQUENCE [LARGE SCALE GENOMIC DNA]</scope>
    <source>
        <strain evidence="4">GY_G</strain>
    </source>
</reference>
<dbReference type="OrthoDB" id="9804804at2"/>
<evidence type="ECO:0000313" key="3">
    <source>
        <dbReference type="EMBL" id="RDV02792.1"/>
    </source>
</evidence>
<keyword evidence="1" id="KW-0812">Transmembrane</keyword>
<feature type="transmembrane region" description="Helical" evidence="1">
    <location>
        <begin position="12"/>
        <end position="28"/>
    </location>
</feature>
<gene>
    <name evidence="3" type="ORF">DXH95_12715</name>
</gene>
<proteinExistence type="predicted"/>
<accession>A0A371B5K7</accession>
<dbReference type="InterPro" id="IPR021309">
    <property type="entry name" value="YgaP-like_TM"/>
</dbReference>
<evidence type="ECO:0000259" key="2">
    <source>
        <dbReference type="Pfam" id="PF11127"/>
    </source>
</evidence>
<keyword evidence="4" id="KW-1185">Reference proteome</keyword>
<dbReference type="RefSeq" id="WP_115549894.1">
    <property type="nucleotide sequence ID" value="NZ_QRGP01000002.1"/>
</dbReference>
<evidence type="ECO:0000313" key="4">
    <source>
        <dbReference type="Proteomes" id="UP000263833"/>
    </source>
</evidence>
<dbReference type="Pfam" id="PF11127">
    <property type="entry name" value="YgaP-like_TM"/>
    <property type="match status" value="1"/>
</dbReference>
<organism evidence="3 4">
    <name type="scientific">Sphingorhabdus pulchriflava</name>
    <dbReference type="NCBI Taxonomy" id="2292257"/>
    <lineage>
        <taxon>Bacteria</taxon>
        <taxon>Pseudomonadati</taxon>
        <taxon>Pseudomonadota</taxon>
        <taxon>Alphaproteobacteria</taxon>
        <taxon>Sphingomonadales</taxon>
        <taxon>Sphingomonadaceae</taxon>
        <taxon>Sphingorhabdus</taxon>
    </lineage>
</organism>
<comment type="caution">
    <text evidence="3">The sequence shown here is derived from an EMBL/GenBank/DDBJ whole genome shotgun (WGS) entry which is preliminary data.</text>
</comment>
<dbReference type="AlphaFoldDB" id="A0A371B5K7"/>
<feature type="domain" description="Inner membrane protein YgaP-like transmembrane" evidence="2">
    <location>
        <begin position="1"/>
        <end position="61"/>
    </location>
</feature>